<evidence type="ECO:0000313" key="3">
    <source>
        <dbReference type="Proteomes" id="UP000299102"/>
    </source>
</evidence>
<gene>
    <name evidence="2" type="ORF">EVAR_40787_1</name>
</gene>
<protein>
    <submittedName>
        <fullName evidence="2">Uncharacterized protein</fullName>
    </submittedName>
</protein>
<dbReference type="AlphaFoldDB" id="A0A4C1X2H5"/>
<reference evidence="2 3" key="1">
    <citation type="journal article" date="2019" name="Commun. Biol.">
        <title>The bagworm genome reveals a unique fibroin gene that provides high tensile strength.</title>
        <authorList>
            <person name="Kono N."/>
            <person name="Nakamura H."/>
            <person name="Ohtoshi R."/>
            <person name="Tomita M."/>
            <person name="Numata K."/>
            <person name="Arakawa K."/>
        </authorList>
    </citation>
    <scope>NUCLEOTIDE SEQUENCE [LARGE SCALE GENOMIC DNA]</scope>
</reference>
<dbReference type="Proteomes" id="UP000299102">
    <property type="component" value="Unassembled WGS sequence"/>
</dbReference>
<evidence type="ECO:0000313" key="2">
    <source>
        <dbReference type="EMBL" id="GBP57928.1"/>
    </source>
</evidence>
<organism evidence="2 3">
    <name type="scientific">Eumeta variegata</name>
    <name type="common">Bagworm moth</name>
    <name type="synonym">Eumeta japonica</name>
    <dbReference type="NCBI Taxonomy" id="151549"/>
    <lineage>
        <taxon>Eukaryota</taxon>
        <taxon>Metazoa</taxon>
        <taxon>Ecdysozoa</taxon>
        <taxon>Arthropoda</taxon>
        <taxon>Hexapoda</taxon>
        <taxon>Insecta</taxon>
        <taxon>Pterygota</taxon>
        <taxon>Neoptera</taxon>
        <taxon>Endopterygota</taxon>
        <taxon>Lepidoptera</taxon>
        <taxon>Glossata</taxon>
        <taxon>Ditrysia</taxon>
        <taxon>Tineoidea</taxon>
        <taxon>Psychidae</taxon>
        <taxon>Oiketicinae</taxon>
        <taxon>Eumeta</taxon>
    </lineage>
</organism>
<dbReference type="EMBL" id="BGZK01000723">
    <property type="protein sequence ID" value="GBP57928.1"/>
    <property type="molecule type" value="Genomic_DNA"/>
</dbReference>
<feature type="region of interest" description="Disordered" evidence="1">
    <location>
        <begin position="148"/>
        <end position="168"/>
    </location>
</feature>
<comment type="caution">
    <text evidence="2">The sequence shown here is derived from an EMBL/GenBank/DDBJ whole genome shotgun (WGS) entry which is preliminary data.</text>
</comment>
<keyword evidence="3" id="KW-1185">Reference proteome</keyword>
<evidence type="ECO:0000256" key="1">
    <source>
        <dbReference type="SAM" id="MobiDB-lite"/>
    </source>
</evidence>
<accession>A0A4C1X2H5</accession>
<name>A0A4C1X2H5_EUMVA</name>
<proteinExistence type="predicted"/>
<feature type="region of interest" description="Disordered" evidence="1">
    <location>
        <begin position="214"/>
        <end position="233"/>
    </location>
</feature>
<sequence>MNLNLGIGGHVRASAHAGSFGGDAGRREKCTGLLNIEGRKNPYSQPLDMLDISISLYRQRFGIGLTKKSELTSIIGPCSGLELTWLILKMKERNRRERRIHSDTKPYNKVVLHMRAWWMNASDAAIEQLRQNNERARHPGRARRLIAARRARSREKDQNGSRGNKTIRDVCMQERRADGNDNGTVLCINGLSCRFSFVHFVVHRVGGLFVREEQDDREEVGHRNSHSLHEMQQ</sequence>